<feature type="transmembrane region" description="Helical" evidence="1">
    <location>
        <begin position="72"/>
        <end position="91"/>
    </location>
</feature>
<sequence>MKISHAHNKADYIGILGSVLCIVHCVAMPVLALGSSFGHEHHAHIGFVSLDYFFILVNAVAVYFATRDHKSLFVKVLLWSALLIFAISLIFEEQNIIFQWLGYAGSALLIAGHLINLYICQIASQTKLKVS</sequence>
<feature type="transmembrane region" description="Helical" evidence="1">
    <location>
        <begin position="45"/>
        <end position="65"/>
    </location>
</feature>
<gene>
    <name evidence="2" type="ORF">SAMN04487995_1073</name>
</gene>
<accession>A0A1H6RGA7</accession>
<organism evidence="2 3">
    <name type="scientific">Dyadobacter koreensis</name>
    <dbReference type="NCBI Taxonomy" id="408657"/>
    <lineage>
        <taxon>Bacteria</taxon>
        <taxon>Pseudomonadati</taxon>
        <taxon>Bacteroidota</taxon>
        <taxon>Cytophagia</taxon>
        <taxon>Cytophagales</taxon>
        <taxon>Spirosomataceae</taxon>
        <taxon>Dyadobacter</taxon>
    </lineage>
</organism>
<proteinExistence type="predicted"/>
<feature type="transmembrane region" description="Helical" evidence="1">
    <location>
        <begin position="97"/>
        <end position="119"/>
    </location>
</feature>
<dbReference type="OrthoDB" id="1274419at2"/>
<evidence type="ECO:0000256" key="1">
    <source>
        <dbReference type="SAM" id="Phobius"/>
    </source>
</evidence>
<feature type="transmembrane region" description="Helical" evidence="1">
    <location>
        <begin position="12"/>
        <end position="33"/>
    </location>
</feature>
<keyword evidence="3" id="KW-1185">Reference proteome</keyword>
<dbReference type="InterPro" id="IPR004891">
    <property type="entry name" value="Mercury-R_MerC"/>
</dbReference>
<keyword evidence="1" id="KW-1133">Transmembrane helix</keyword>
<keyword evidence="1" id="KW-0472">Membrane</keyword>
<dbReference type="STRING" id="408657.SAMN04487995_1073"/>
<evidence type="ECO:0000313" key="2">
    <source>
        <dbReference type="EMBL" id="SEI51567.1"/>
    </source>
</evidence>
<evidence type="ECO:0000313" key="3">
    <source>
        <dbReference type="Proteomes" id="UP000199532"/>
    </source>
</evidence>
<dbReference type="GO" id="GO:0016020">
    <property type="term" value="C:membrane"/>
    <property type="evidence" value="ECO:0007669"/>
    <property type="project" value="InterPro"/>
</dbReference>
<dbReference type="AlphaFoldDB" id="A0A1H6RGA7"/>
<name>A0A1H6RGA7_9BACT</name>
<dbReference type="Proteomes" id="UP000199532">
    <property type="component" value="Unassembled WGS sequence"/>
</dbReference>
<dbReference type="EMBL" id="FNXY01000002">
    <property type="protein sequence ID" value="SEI51567.1"/>
    <property type="molecule type" value="Genomic_DNA"/>
</dbReference>
<dbReference type="GO" id="GO:0015097">
    <property type="term" value="F:mercury ion transmembrane transporter activity"/>
    <property type="evidence" value="ECO:0007669"/>
    <property type="project" value="InterPro"/>
</dbReference>
<dbReference type="Pfam" id="PF03203">
    <property type="entry name" value="MerC"/>
    <property type="match status" value="1"/>
</dbReference>
<reference evidence="2 3" key="1">
    <citation type="submission" date="2016-10" db="EMBL/GenBank/DDBJ databases">
        <authorList>
            <person name="de Groot N.N."/>
        </authorList>
    </citation>
    <scope>NUCLEOTIDE SEQUENCE [LARGE SCALE GENOMIC DNA]</scope>
    <source>
        <strain evidence="2 3">DSM 19938</strain>
    </source>
</reference>
<dbReference type="RefSeq" id="WP_090333028.1">
    <property type="nucleotide sequence ID" value="NZ_FNXY01000002.1"/>
</dbReference>
<protein>
    <submittedName>
        <fullName evidence="2">MerC mercury resistance protein</fullName>
    </submittedName>
</protein>
<keyword evidence="1" id="KW-0812">Transmembrane</keyword>